<evidence type="ECO:0000313" key="3">
    <source>
        <dbReference type="Proteomes" id="UP000027920"/>
    </source>
</evidence>
<dbReference type="PANTHER" id="PTHR42070">
    <property type="entry name" value="FILAMENT ASSOCIATED PROTEIN, PUTATIVE (AFU_ORTHOLOGUE AFUA_8G06630)-RELATED"/>
    <property type="match status" value="1"/>
</dbReference>
<dbReference type="Proteomes" id="UP000027920">
    <property type="component" value="Unassembled WGS sequence"/>
</dbReference>
<evidence type="ECO:0000256" key="1">
    <source>
        <dbReference type="SAM" id="MobiDB-lite"/>
    </source>
</evidence>
<feature type="region of interest" description="Disordered" evidence="1">
    <location>
        <begin position="1"/>
        <end position="31"/>
    </location>
</feature>
<feature type="compositionally biased region" description="Basic and acidic residues" evidence="1">
    <location>
        <begin position="15"/>
        <end position="31"/>
    </location>
</feature>
<dbReference type="CDD" id="cd14688">
    <property type="entry name" value="bZIP_YAP"/>
    <property type="match status" value="1"/>
</dbReference>
<keyword evidence="3" id="KW-1185">Reference proteome</keyword>
<name>A0A072PD23_9EURO</name>
<evidence type="ECO:0000313" key="2">
    <source>
        <dbReference type="EMBL" id="KEF57999.1"/>
    </source>
</evidence>
<dbReference type="STRING" id="1182545.A0A072PD23"/>
<dbReference type="RefSeq" id="XP_013260589.1">
    <property type="nucleotide sequence ID" value="XM_013405135.1"/>
</dbReference>
<sequence>MSSDGSVRTSSAAKSKQERIRDNQRRSRARRQEYLAELERRLNESNITRREAELQRTAFVDLQSENARLRALLEFAGVSADVVENFGRDAINQHPAYPNTTSLRYLKPKYPATDVNRSQVGLAISNQGPDPSPPAQHLGFSAAHNPSATYTALPNHMAYSTMATATPLTGINNQSSTALYATTHEWLQNSDGGSMTASSDEPFTGDPFHAAPHDAQSYQSCNALSPLSKAMLDRYSPNPAEMQEIRRRVAMAYGQPKMENPGFQVHDQVLLHILNEVNAKPLGH</sequence>
<dbReference type="HOGENOM" id="CLU_075846_0_0_1"/>
<dbReference type="AlphaFoldDB" id="A0A072PD23"/>
<reference evidence="2 3" key="1">
    <citation type="submission" date="2013-03" db="EMBL/GenBank/DDBJ databases">
        <title>The Genome Sequence of Exophiala aquamarina CBS 119918.</title>
        <authorList>
            <consortium name="The Broad Institute Genomics Platform"/>
            <person name="Cuomo C."/>
            <person name="de Hoog S."/>
            <person name="Gorbushina A."/>
            <person name="Walker B."/>
            <person name="Young S.K."/>
            <person name="Zeng Q."/>
            <person name="Gargeya S."/>
            <person name="Fitzgerald M."/>
            <person name="Haas B."/>
            <person name="Abouelleil A."/>
            <person name="Allen A.W."/>
            <person name="Alvarado L."/>
            <person name="Arachchi H.M."/>
            <person name="Berlin A.M."/>
            <person name="Chapman S.B."/>
            <person name="Gainer-Dewar J."/>
            <person name="Goldberg J."/>
            <person name="Griggs A."/>
            <person name="Gujja S."/>
            <person name="Hansen M."/>
            <person name="Howarth C."/>
            <person name="Imamovic A."/>
            <person name="Ireland A."/>
            <person name="Larimer J."/>
            <person name="McCowan C."/>
            <person name="Murphy C."/>
            <person name="Pearson M."/>
            <person name="Poon T.W."/>
            <person name="Priest M."/>
            <person name="Roberts A."/>
            <person name="Saif S."/>
            <person name="Shea T."/>
            <person name="Sisk P."/>
            <person name="Sykes S."/>
            <person name="Wortman J."/>
            <person name="Nusbaum C."/>
            <person name="Birren B."/>
        </authorList>
    </citation>
    <scope>NUCLEOTIDE SEQUENCE [LARGE SCALE GENOMIC DNA]</scope>
    <source>
        <strain evidence="2 3">CBS 119918</strain>
    </source>
</reference>
<feature type="compositionally biased region" description="Polar residues" evidence="1">
    <location>
        <begin position="1"/>
        <end position="14"/>
    </location>
</feature>
<gene>
    <name evidence="2" type="ORF">A1O9_05922</name>
</gene>
<dbReference type="GeneID" id="25280842"/>
<dbReference type="OrthoDB" id="4505928at2759"/>
<comment type="caution">
    <text evidence="2">The sequence shown here is derived from an EMBL/GenBank/DDBJ whole genome shotgun (WGS) entry which is preliminary data.</text>
</comment>
<feature type="region of interest" description="Disordered" evidence="1">
    <location>
        <begin position="123"/>
        <end position="142"/>
    </location>
</feature>
<dbReference type="PANTHER" id="PTHR42070:SF1">
    <property type="entry name" value="FILAMENT ASSOCIATED PROTEIN, PUTATIVE (AFU_ORTHOLOGUE AFUA_8G06630)-RELATED"/>
    <property type="match status" value="1"/>
</dbReference>
<protein>
    <recommendedName>
        <fullName evidence="4">BZIP domain-containing protein</fullName>
    </recommendedName>
</protein>
<dbReference type="VEuPathDB" id="FungiDB:A1O9_05922"/>
<organism evidence="2 3">
    <name type="scientific">Exophiala aquamarina CBS 119918</name>
    <dbReference type="NCBI Taxonomy" id="1182545"/>
    <lineage>
        <taxon>Eukaryota</taxon>
        <taxon>Fungi</taxon>
        <taxon>Dikarya</taxon>
        <taxon>Ascomycota</taxon>
        <taxon>Pezizomycotina</taxon>
        <taxon>Eurotiomycetes</taxon>
        <taxon>Chaetothyriomycetidae</taxon>
        <taxon>Chaetothyriales</taxon>
        <taxon>Herpotrichiellaceae</taxon>
        <taxon>Exophiala</taxon>
    </lineage>
</organism>
<accession>A0A072PD23</accession>
<dbReference type="EMBL" id="AMGV01000004">
    <property type="protein sequence ID" value="KEF57999.1"/>
    <property type="molecule type" value="Genomic_DNA"/>
</dbReference>
<proteinExistence type="predicted"/>
<evidence type="ECO:0008006" key="4">
    <source>
        <dbReference type="Google" id="ProtNLM"/>
    </source>
</evidence>